<protein>
    <submittedName>
        <fullName evidence="2">Uncharacterized protein</fullName>
    </submittedName>
</protein>
<proteinExistence type="predicted"/>
<feature type="region of interest" description="Disordered" evidence="1">
    <location>
        <begin position="1"/>
        <end position="26"/>
    </location>
</feature>
<evidence type="ECO:0000256" key="1">
    <source>
        <dbReference type="SAM" id="MobiDB-lite"/>
    </source>
</evidence>
<feature type="compositionally biased region" description="Polar residues" evidence="1">
    <location>
        <begin position="1"/>
        <end position="12"/>
    </location>
</feature>
<reference evidence="2" key="1">
    <citation type="journal article" date="2019" name="Science">
        <title>Mutation of a bHLH transcription factor allowed almond domestication.</title>
        <authorList>
            <person name="Sanchez-Perez R."/>
            <person name="Pavan S."/>
            <person name="Mazzeo R."/>
            <person name="Moldovan C."/>
            <person name="Aiese Cigliano R."/>
            <person name="Del Cueto J."/>
            <person name="Ricciardi F."/>
            <person name="Lotti C."/>
            <person name="Ricciardi L."/>
            <person name="Dicenta F."/>
            <person name="Lopez-Marques R.L."/>
            <person name="Lindberg Moller B."/>
        </authorList>
    </citation>
    <scope>NUCLEOTIDE SEQUENCE</scope>
</reference>
<dbReference type="AlphaFoldDB" id="A0A5H2Y5C5"/>
<dbReference type="EMBL" id="AP021287">
    <property type="protein sequence ID" value="BBN69456.1"/>
    <property type="molecule type" value="Genomic_DNA"/>
</dbReference>
<accession>A0A5H2Y5C5</accession>
<name>A0A5H2Y5C5_PRUDU</name>
<evidence type="ECO:0000313" key="2">
    <source>
        <dbReference type="EMBL" id="BBN69456.1"/>
    </source>
</evidence>
<gene>
    <name evidence="2" type="ORF">Prudu_950S000500</name>
</gene>
<organism evidence="2">
    <name type="scientific">Prunus dulcis</name>
    <name type="common">Almond</name>
    <name type="synonym">Amygdalus dulcis</name>
    <dbReference type="NCBI Taxonomy" id="3755"/>
    <lineage>
        <taxon>Eukaryota</taxon>
        <taxon>Viridiplantae</taxon>
        <taxon>Streptophyta</taxon>
        <taxon>Embryophyta</taxon>
        <taxon>Tracheophyta</taxon>
        <taxon>Spermatophyta</taxon>
        <taxon>Magnoliopsida</taxon>
        <taxon>eudicotyledons</taxon>
        <taxon>Gunneridae</taxon>
        <taxon>Pentapetalae</taxon>
        <taxon>rosids</taxon>
        <taxon>fabids</taxon>
        <taxon>Rosales</taxon>
        <taxon>Rosaceae</taxon>
        <taxon>Amygdaloideae</taxon>
        <taxon>Amygdaleae</taxon>
        <taxon>Prunus</taxon>
    </lineage>
</organism>
<sequence>MEGTSVGNSSVARATRDGASHHPYQQNLSLESSIKGRITILQNHSSPFLLEIQRGDYWAEIRTALEQAPSQGEYNRLLQFENRDLRIRELKQSCFLFCSNLLSENPALTEKASSNPQEALIDFFDEKRDELDTHLEWSPSERDGKELLFLEHVEQDLRERGPDSLYIKRILGI</sequence>